<feature type="compositionally biased region" description="Basic and acidic residues" evidence="1">
    <location>
        <begin position="68"/>
        <end position="86"/>
    </location>
</feature>
<comment type="caution">
    <text evidence="2">The sequence shown here is derived from an EMBL/GenBank/DDBJ whole genome shotgun (WGS) entry which is preliminary data.</text>
</comment>
<name>A0A834I2C1_RHYFE</name>
<evidence type="ECO:0000313" key="2">
    <source>
        <dbReference type="EMBL" id="KAF7273155.1"/>
    </source>
</evidence>
<reference evidence="2" key="1">
    <citation type="submission" date="2020-08" db="EMBL/GenBank/DDBJ databases">
        <title>Genome sequencing and assembly of the red palm weevil Rhynchophorus ferrugineus.</title>
        <authorList>
            <person name="Dias G.B."/>
            <person name="Bergman C.M."/>
            <person name="Manee M."/>
        </authorList>
    </citation>
    <scope>NUCLEOTIDE SEQUENCE</scope>
    <source>
        <strain evidence="2">AA-2017</strain>
        <tissue evidence="2">Whole larva</tissue>
    </source>
</reference>
<keyword evidence="3" id="KW-1185">Reference proteome</keyword>
<evidence type="ECO:0000256" key="1">
    <source>
        <dbReference type="SAM" id="MobiDB-lite"/>
    </source>
</evidence>
<organism evidence="2 3">
    <name type="scientific">Rhynchophorus ferrugineus</name>
    <name type="common">Red palm weevil</name>
    <name type="synonym">Curculio ferrugineus</name>
    <dbReference type="NCBI Taxonomy" id="354439"/>
    <lineage>
        <taxon>Eukaryota</taxon>
        <taxon>Metazoa</taxon>
        <taxon>Ecdysozoa</taxon>
        <taxon>Arthropoda</taxon>
        <taxon>Hexapoda</taxon>
        <taxon>Insecta</taxon>
        <taxon>Pterygota</taxon>
        <taxon>Neoptera</taxon>
        <taxon>Endopterygota</taxon>
        <taxon>Coleoptera</taxon>
        <taxon>Polyphaga</taxon>
        <taxon>Cucujiformia</taxon>
        <taxon>Curculionidae</taxon>
        <taxon>Dryophthorinae</taxon>
        <taxon>Rhynchophorus</taxon>
    </lineage>
</organism>
<dbReference type="EMBL" id="JAACXV010013544">
    <property type="protein sequence ID" value="KAF7273155.1"/>
    <property type="molecule type" value="Genomic_DNA"/>
</dbReference>
<protein>
    <submittedName>
        <fullName evidence="2">Uncharacterized protein</fullName>
    </submittedName>
</protein>
<dbReference type="Proteomes" id="UP000625711">
    <property type="component" value="Unassembled WGS sequence"/>
</dbReference>
<feature type="region of interest" description="Disordered" evidence="1">
    <location>
        <begin position="1"/>
        <end position="92"/>
    </location>
</feature>
<sequence>MLRSTEQRRTKKTISFYKPSSSRRGGINEKTRLKSRTDKKPEGKTTESHRTSSPHLRAGPHHVGRVASDLKTKDENRPRPEQRKIGNLDSGRANFNSWLNAADIRRPRFFLCSCCLPS</sequence>
<proteinExistence type="predicted"/>
<dbReference type="AlphaFoldDB" id="A0A834I2C1"/>
<evidence type="ECO:0000313" key="3">
    <source>
        <dbReference type="Proteomes" id="UP000625711"/>
    </source>
</evidence>
<gene>
    <name evidence="2" type="ORF">GWI33_014118</name>
</gene>
<feature type="compositionally biased region" description="Basic and acidic residues" evidence="1">
    <location>
        <begin position="26"/>
        <end position="50"/>
    </location>
</feature>
<accession>A0A834I2C1</accession>